<dbReference type="InterPro" id="IPR010497">
    <property type="entry name" value="Epoxide_hydro_N"/>
</dbReference>
<evidence type="ECO:0000313" key="4">
    <source>
        <dbReference type="Proteomes" id="UP000030108"/>
    </source>
</evidence>
<gene>
    <name evidence="3" type="ORF">RSOL_190950</name>
</gene>
<feature type="region of interest" description="Disordered" evidence="1">
    <location>
        <begin position="1"/>
        <end position="33"/>
    </location>
</feature>
<keyword evidence="3" id="KW-0378">Hydrolase</keyword>
<dbReference type="InterPro" id="IPR029058">
    <property type="entry name" value="AB_hydrolase_fold"/>
</dbReference>
<dbReference type="Proteomes" id="UP000030108">
    <property type="component" value="Unassembled WGS sequence"/>
</dbReference>
<organism evidence="3 4">
    <name type="scientific">Rhizoctonia solani AG-3 Rhs1AP</name>
    <dbReference type="NCBI Taxonomy" id="1086054"/>
    <lineage>
        <taxon>Eukaryota</taxon>
        <taxon>Fungi</taxon>
        <taxon>Dikarya</taxon>
        <taxon>Basidiomycota</taxon>
        <taxon>Agaricomycotina</taxon>
        <taxon>Agaricomycetes</taxon>
        <taxon>Cantharellales</taxon>
        <taxon>Ceratobasidiaceae</taxon>
        <taxon>Rhizoctonia</taxon>
    </lineage>
</organism>
<proteinExistence type="predicted"/>
<protein>
    <submittedName>
        <fullName evidence="3">Epoxide hydrolase amino-terminal protein</fullName>
    </submittedName>
</protein>
<evidence type="ECO:0000256" key="1">
    <source>
        <dbReference type="SAM" id="MobiDB-lite"/>
    </source>
</evidence>
<dbReference type="AlphaFoldDB" id="X8J633"/>
<feature type="non-terminal residue" evidence="3">
    <location>
        <position position="89"/>
    </location>
</feature>
<comment type="caution">
    <text evidence="3">The sequence shown here is derived from an EMBL/GenBank/DDBJ whole genome shotgun (WGS) entry which is preliminary data.</text>
</comment>
<dbReference type="Gene3D" id="3.40.50.1820">
    <property type="entry name" value="alpha/beta hydrolase"/>
    <property type="match status" value="1"/>
</dbReference>
<dbReference type="GO" id="GO:0016787">
    <property type="term" value="F:hydrolase activity"/>
    <property type="evidence" value="ECO:0007669"/>
    <property type="project" value="UniProtKB-KW"/>
</dbReference>
<feature type="compositionally biased region" description="Polar residues" evidence="1">
    <location>
        <begin position="14"/>
        <end position="26"/>
    </location>
</feature>
<dbReference type="Pfam" id="PF06441">
    <property type="entry name" value="EHN"/>
    <property type="match status" value="1"/>
</dbReference>
<evidence type="ECO:0000313" key="3">
    <source>
        <dbReference type="EMBL" id="EUC56676.1"/>
    </source>
</evidence>
<accession>X8J633</accession>
<sequence>MVRDRPVSYLNAAVPSQTETRSTSLPPSCGPMTPYSEIKPFSILIPDEQLNQLHAKLELTRLPDELDLPASQEWEWGIPLAVLKPVIDY</sequence>
<evidence type="ECO:0000259" key="2">
    <source>
        <dbReference type="Pfam" id="PF06441"/>
    </source>
</evidence>
<reference evidence="4" key="1">
    <citation type="journal article" date="2014" name="Genome Announc.">
        <title>Draft genome sequence of the plant-pathogenic soil fungus Rhizoctonia solani anastomosis group 3 strain Rhs1AP.</title>
        <authorList>
            <person name="Cubeta M.A."/>
            <person name="Thomas E."/>
            <person name="Dean R.A."/>
            <person name="Jabaji S."/>
            <person name="Neate S.M."/>
            <person name="Tavantzis S."/>
            <person name="Toda T."/>
            <person name="Vilgalys R."/>
            <person name="Bharathan N."/>
            <person name="Fedorova-Abrams N."/>
            <person name="Pakala S.B."/>
            <person name="Pakala S.M."/>
            <person name="Zafar N."/>
            <person name="Joardar V."/>
            <person name="Losada L."/>
            <person name="Nierman W.C."/>
        </authorList>
    </citation>
    <scope>NUCLEOTIDE SEQUENCE [LARGE SCALE GENOMIC DNA]</scope>
    <source>
        <strain evidence="4">AG-3</strain>
    </source>
</reference>
<name>X8J633_9AGAM</name>
<dbReference type="EMBL" id="JATN01000322">
    <property type="protein sequence ID" value="EUC56676.1"/>
    <property type="molecule type" value="Genomic_DNA"/>
</dbReference>
<dbReference type="OrthoDB" id="7130006at2759"/>
<feature type="domain" description="Epoxide hydrolase N-terminal" evidence="2">
    <location>
        <begin position="38"/>
        <end position="89"/>
    </location>
</feature>
<dbReference type="SUPFAM" id="SSF53474">
    <property type="entry name" value="alpha/beta-Hydrolases"/>
    <property type="match status" value="1"/>
</dbReference>